<dbReference type="SUPFAM" id="SSF56112">
    <property type="entry name" value="Protein kinase-like (PK-like)"/>
    <property type="match status" value="1"/>
</dbReference>
<dbReference type="GO" id="GO:0016301">
    <property type="term" value="F:kinase activity"/>
    <property type="evidence" value="ECO:0007669"/>
    <property type="project" value="UniProtKB-UniRule"/>
</dbReference>
<gene>
    <name evidence="2" type="ORF">E6W39_37330</name>
</gene>
<keyword evidence="1" id="KW-0808">Transferase</keyword>
<dbReference type="PANTHER" id="PTHR12149">
    <property type="entry name" value="FRUCTOSAMINE 3 KINASE-RELATED PROTEIN"/>
    <property type="match status" value="1"/>
</dbReference>
<organism evidence="2 3">
    <name type="scientific">Kitasatospora acidiphila</name>
    <dbReference type="NCBI Taxonomy" id="2567942"/>
    <lineage>
        <taxon>Bacteria</taxon>
        <taxon>Bacillati</taxon>
        <taxon>Actinomycetota</taxon>
        <taxon>Actinomycetes</taxon>
        <taxon>Kitasatosporales</taxon>
        <taxon>Streptomycetaceae</taxon>
        <taxon>Kitasatospora</taxon>
    </lineage>
</organism>
<evidence type="ECO:0000313" key="2">
    <source>
        <dbReference type="EMBL" id="TQF07821.1"/>
    </source>
</evidence>
<dbReference type="OrthoDB" id="5291879at2"/>
<accession>A0A540WFM1</accession>
<dbReference type="RefSeq" id="WP_141637227.1">
    <property type="nucleotide sequence ID" value="NZ_VIGB01000003.1"/>
</dbReference>
<dbReference type="Proteomes" id="UP000319103">
    <property type="component" value="Unassembled WGS sequence"/>
</dbReference>
<reference evidence="2 3" key="1">
    <citation type="submission" date="2019-06" db="EMBL/GenBank/DDBJ databases">
        <title>Description of Kitasatospora acidophila sp. nov. isolated from pine grove soil, and reclassification of Streptomyces novaecaesareae to Kitasatospora novaeceasareae comb. nov.</title>
        <authorList>
            <person name="Kim M.J."/>
        </authorList>
    </citation>
    <scope>NUCLEOTIDE SEQUENCE [LARGE SCALE GENOMIC DNA]</scope>
    <source>
        <strain evidence="2 3">MMS16-CNU292</strain>
    </source>
</reference>
<dbReference type="Gene3D" id="3.30.200.20">
    <property type="entry name" value="Phosphorylase Kinase, domain 1"/>
    <property type="match status" value="1"/>
</dbReference>
<keyword evidence="3" id="KW-1185">Reference proteome</keyword>
<comment type="similarity">
    <text evidence="1">Belongs to the fructosamine kinase family.</text>
</comment>
<dbReference type="EMBL" id="VIGB01000003">
    <property type="protein sequence ID" value="TQF07821.1"/>
    <property type="molecule type" value="Genomic_DNA"/>
</dbReference>
<dbReference type="InterPro" id="IPR011009">
    <property type="entry name" value="Kinase-like_dom_sf"/>
</dbReference>
<name>A0A540WFM1_9ACTN</name>
<protein>
    <submittedName>
        <fullName evidence="2">Fructosamine kinase family protein</fullName>
    </submittedName>
</protein>
<dbReference type="PANTHER" id="PTHR12149:SF8">
    <property type="entry name" value="PROTEIN-RIBULOSAMINE 3-KINASE"/>
    <property type="match status" value="1"/>
</dbReference>
<dbReference type="Pfam" id="PF03881">
    <property type="entry name" value="Fructosamin_kin"/>
    <property type="match status" value="1"/>
</dbReference>
<dbReference type="Gene3D" id="3.90.1200.10">
    <property type="match status" value="1"/>
</dbReference>
<keyword evidence="1 2" id="KW-0418">Kinase</keyword>
<dbReference type="PIRSF" id="PIRSF006221">
    <property type="entry name" value="Ketosamine-3-kinase"/>
    <property type="match status" value="1"/>
</dbReference>
<evidence type="ECO:0000313" key="3">
    <source>
        <dbReference type="Proteomes" id="UP000319103"/>
    </source>
</evidence>
<proteinExistence type="inferred from homology"/>
<sequence length="305" mass="33614">MLRICEAEFIVDIPEQWTPEHDADWSADLLPAGLTAAGVTRLHGGVANCAWLVELTGGGRVVVKGGRTSPPGLFQAEAEGLAALREVGRLRTPEVIAVTGTSLVLEALDPELPADADRFWEEAGRAVAGLHAHSSPRFGWDRDGWLGRLVQRNTWDTDGHRFFAEHRILRYLAEPGVRLALDASDRAALERLCLRLPTLVPAGPAVLTHGDLWRTNVIADIAGRPVFIDPAVCWMWAEAELSMTYCTGGVPRRFFDAYHEVQPPIDGWEERMALLNLRELLCVLAHFGPTGDYAEQVRAVVERYG</sequence>
<evidence type="ECO:0000256" key="1">
    <source>
        <dbReference type="PIRNR" id="PIRNR006221"/>
    </source>
</evidence>
<dbReference type="AlphaFoldDB" id="A0A540WFM1"/>
<comment type="caution">
    <text evidence="2">The sequence shown here is derived from an EMBL/GenBank/DDBJ whole genome shotgun (WGS) entry which is preliminary data.</text>
</comment>
<dbReference type="InterPro" id="IPR016477">
    <property type="entry name" value="Fructo-/Ketosamine-3-kinase"/>
</dbReference>